<dbReference type="Proteomes" id="UP001597277">
    <property type="component" value="Unassembled WGS sequence"/>
</dbReference>
<sequence>MTPDVTVDISPSLALVLLAAVLVGTGVYLLLERSLTRIIVGIALLSNGVNMLLLVSGGRAGGAPLLGETDPAEMSDPLPQAMILTAIVITLGMMAFLLAMAYRSWQLNGHDEVQDDLEDRRIARRAARDELSPRAEDDAGTSLAEDAARTRDETEGGPQVHAEASHHPAALSETDEGAKP</sequence>
<comment type="similarity">
    <text evidence="2">Belongs to the CPA3 antiporters (TC 2.A.63) subunit C family.</text>
</comment>
<dbReference type="PANTHER" id="PTHR34583">
    <property type="entry name" value="ANTIPORTER SUBUNIT MNHC2-RELATED"/>
    <property type="match status" value="1"/>
</dbReference>
<keyword evidence="3" id="KW-1003">Cell membrane</keyword>
<feature type="transmembrane region" description="Helical" evidence="8">
    <location>
        <begin position="38"/>
        <end position="61"/>
    </location>
</feature>
<dbReference type="NCBIfam" id="NF005929">
    <property type="entry name" value="PRK07946.1"/>
    <property type="match status" value="1"/>
</dbReference>
<keyword evidence="5 8" id="KW-1133">Transmembrane helix</keyword>
<dbReference type="Gene3D" id="1.10.287.3510">
    <property type="match status" value="1"/>
</dbReference>
<name>A0ABW4L788_9MICO</name>
<keyword evidence="6 8" id="KW-0472">Membrane</keyword>
<dbReference type="Pfam" id="PF00420">
    <property type="entry name" value="Oxidored_q2"/>
    <property type="match status" value="1"/>
</dbReference>
<reference evidence="10" key="1">
    <citation type="journal article" date="2019" name="Int. J. Syst. Evol. Microbiol.">
        <title>The Global Catalogue of Microorganisms (GCM) 10K type strain sequencing project: providing services to taxonomists for standard genome sequencing and annotation.</title>
        <authorList>
            <consortium name="The Broad Institute Genomics Platform"/>
            <consortium name="The Broad Institute Genome Sequencing Center for Infectious Disease"/>
            <person name="Wu L."/>
            <person name="Ma J."/>
        </authorList>
    </citation>
    <scope>NUCLEOTIDE SEQUENCE [LARGE SCALE GENOMIC DNA]</scope>
    <source>
        <strain evidence="10">JCM 17130</strain>
    </source>
</reference>
<dbReference type="RefSeq" id="WP_388007793.1">
    <property type="nucleotide sequence ID" value="NZ_JBHUEE010000007.1"/>
</dbReference>
<gene>
    <name evidence="9" type="ORF">ACFSE6_13165</name>
</gene>
<evidence type="ECO:0000256" key="2">
    <source>
        <dbReference type="ARBA" id="ARBA00010388"/>
    </source>
</evidence>
<evidence type="ECO:0000313" key="10">
    <source>
        <dbReference type="Proteomes" id="UP001597277"/>
    </source>
</evidence>
<evidence type="ECO:0000256" key="8">
    <source>
        <dbReference type="SAM" id="Phobius"/>
    </source>
</evidence>
<evidence type="ECO:0000256" key="7">
    <source>
        <dbReference type="SAM" id="MobiDB-lite"/>
    </source>
</evidence>
<accession>A0ABW4L788</accession>
<proteinExistence type="inferred from homology"/>
<feature type="transmembrane region" description="Helical" evidence="8">
    <location>
        <begin position="81"/>
        <end position="102"/>
    </location>
</feature>
<protein>
    <submittedName>
        <fullName evidence="9">Na(+)/H(+) antiporter subunit C</fullName>
    </submittedName>
</protein>
<feature type="region of interest" description="Disordered" evidence="7">
    <location>
        <begin position="128"/>
        <end position="180"/>
    </location>
</feature>
<dbReference type="InterPro" id="IPR039428">
    <property type="entry name" value="NUOK/Mnh_C1-like"/>
</dbReference>
<evidence type="ECO:0000256" key="3">
    <source>
        <dbReference type="ARBA" id="ARBA00022475"/>
    </source>
</evidence>
<evidence type="ECO:0000256" key="5">
    <source>
        <dbReference type="ARBA" id="ARBA00022989"/>
    </source>
</evidence>
<dbReference type="InterPro" id="IPR050601">
    <property type="entry name" value="CPA3_antiporter_subunitC"/>
</dbReference>
<feature type="transmembrane region" description="Helical" evidence="8">
    <location>
        <begin position="12"/>
        <end position="31"/>
    </location>
</feature>
<dbReference type="EMBL" id="JBHUEE010000007">
    <property type="protein sequence ID" value="MFD1718792.1"/>
    <property type="molecule type" value="Genomic_DNA"/>
</dbReference>
<comment type="subcellular location">
    <subcellularLocation>
        <location evidence="1">Cell membrane</location>
        <topology evidence="1">Multi-pass membrane protein</topology>
    </subcellularLocation>
</comment>
<evidence type="ECO:0000256" key="1">
    <source>
        <dbReference type="ARBA" id="ARBA00004651"/>
    </source>
</evidence>
<organism evidence="9 10">
    <name type="scientific">Georgenia deserti</name>
    <dbReference type="NCBI Taxonomy" id="2093781"/>
    <lineage>
        <taxon>Bacteria</taxon>
        <taxon>Bacillati</taxon>
        <taxon>Actinomycetota</taxon>
        <taxon>Actinomycetes</taxon>
        <taxon>Micrococcales</taxon>
        <taxon>Bogoriellaceae</taxon>
        <taxon>Georgenia</taxon>
    </lineage>
</organism>
<keyword evidence="4 8" id="KW-0812">Transmembrane</keyword>
<evidence type="ECO:0000256" key="6">
    <source>
        <dbReference type="ARBA" id="ARBA00023136"/>
    </source>
</evidence>
<dbReference type="PANTHER" id="PTHR34583:SF2">
    <property type="entry name" value="ANTIPORTER SUBUNIT MNHC2-RELATED"/>
    <property type="match status" value="1"/>
</dbReference>
<comment type="caution">
    <text evidence="9">The sequence shown here is derived from an EMBL/GenBank/DDBJ whole genome shotgun (WGS) entry which is preliminary data.</text>
</comment>
<evidence type="ECO:0000256" key="4">
    <source>
        <dbReference type="ARBA" id="ARBA00022692"/>
    </source>
</evidence>
<keyword evidence="10" id="KW-1185">Reference proteome</keyword>
<evidence type="ECO:0000313" key="9">
    <source>
        <dbReference type="EMBL" id="MFD1718792.1"/>
    </source>
</evidence>
<feature type="compositionally biased region" description="Basic and acidic residues" evidence="7">
    <location>
        <begin position="128"/>
        <end position="137"/>
    </location>
</feature>